<dbReference type="OMA" id="WATHLTE"/>
<protein>
    <submittedName>
        <fullName evidence="2">Uncharacterized protein</fullName>
    </submittedName>
</protein>
<accession>A0A401TLW4</accession>
<dbReference type="EMBL" id="BEZZ01118950">
    <property type="protein sequence ID" value="GCC43624.1"/>
    <property type="molecule type" value="Genomic_DNA"/>
</dbReference>
<reference evidence="2 3" key="1">
    <citation type="journal article" date="2018" name="Nat. Ecol. Evol.">
        <title>Shark genomes provide insights into elasmobranch evolution and the origin of vertebrates.</title>
        <authorList>
            <person name="Hara Y"/>
            <person name="Yamaguchi K"/>
            <person name="Onimaru K"/>
            <person name="Kadota M"/>
            <person name="Koyanagi M"/>
            <person name="Keeley SD"/>
            <person name="Tatsumi K"/>
            <person name="Tanaka K"/>
            <person name="Motone F"/>
            <person name="Kageyama Y"/>
            <person name="Nozu R"/>
            <person name="Adachi N"/>
            <person name="Nishimura O"/>
            <person name="Nakagawa R"/>
            <person name="Tanegashima C"/>
            <person name="Kiyatake I"/>
            <person name="Matsumoto R"/>
            <person name="Murakumo K"/>
            <person name="Nishida K"/>
            <person name="Terakita A"/>
            <person name="Kuratani S"/>
            <person name="Sato K"/>
            <person name="Hyodo S Kuraku.S."/>
        </authorList>
    </citation>
    <scope>NUCLEOTIDE SEQUENCE [LARGE SCALE GENOMIC DNA]</scope>
</reference>
<dbReference type="OrthoDB" id="8929156at2759"/>
<evidence type="ECO:0000313" key="2">
    <source>
        <dbReference type="EMBL" id="GCC43624.1"/>
    </source>
</evidence>
<evidence type="ECO:0000256" key="1">
    <source>
        <dbReference type="SAM" id="MobiDB-lite"/>
    </source>
</evidence>
<dbReference type="Gene3D" id="2.60.40.10">
    <property type="entry name" value="Immunoglobulins"/>
    <property type="match status" value="1"/>
</dbReference>
<name>A0A401TLW4_CHIPU</name>
<dbReference type="STRING" id="137246.A0A401TLW4"/>
<evidence type="ECO:0000313" key="3">
    <source>
        <dbReference type="Proteomes" id="UP000287033"/>
    </source>
</evidence>
<feature type="region of interest" description="Disordered" evidence="1">
    <location>
        <begin position="135"/>
        <end position="158"/>
    </location>
</feature>
<feature type="compositionally biased region" description="Polar residues" evidence="1">
    <location>
        <begin position="148"/>
        <end position="158"/>
    </location>
</feature>
<comment type="caution">
    <text evidence="2">The sequence shown here is derived from an EMBL/GenBank/DDBJ whole genome shotgun (WGS) entry which is preliminary data.</text>
</comment>
<dbReference type="Proteomes" id="UP000287033">
    <property type="component" value="Unassembled WGS sequence"/>
</dbReference>
<dbReference type="InterPro" id="IPR013783">
    <property type="entry name" value="Ig-like_fold"/>
</dbReference>
<proteinExistence type="predicted"/>
<sequence length="158" mass="17258">VDCWYVDEVGGRSSFPSSIVQEPAVLLLRHVPYGEGEEPEIPADLALPSELKPGRFFAVRDPSRITAHPGFGKAGDPREKLHCEINKYGPQDSSVVWATHLTEDEKTPAYQSSSWFCSFLRTFDHSFSVASLHRVTSGPREAGDPSPIETSGTSGVVT</sequence>
<dbReference type="AlphaFoldDB" id="A0A401TLW4"/>
<organism evidence="2 3">
    <name type="scientific">Chiloscyllium punctatum</name>
    <name type="common">Brownbanded bambooshark</name>
    <name type="synonym">Hemiscyllium punctatum</name>
    <dbReference type="NCBI Taxonomy" id="137246"/>
    <lineage>
        <taxon>Eukaryota</taxon>
        <taxon>Metazoa</taxon>
        <taxon>Chordata</taxon>
        <taxon>Craniata</taxon>
        <taxon>Vertebrata</taxon>
        <taxon>Chondrichthyes</taxon>
        <taxon>Elasmobranchii</taxon>
        <taxon>Galeomorphii</taxon>
        <taxon>Galeoidea</taxon>
        <taxon>Orectolobiformes</taxon>
        <taxon>Hemiscylliidae</taxon>
        <taxon>Chiloscyllium</taxon>
    </lineage>
</organism>
<keyword evidence="3" id="KW-1185">Reference proteome</keyword>
<gene>
    <name evidence="2" type="ORF">chiPu_0027964</name>
</gene>
<feature type="non-terminal residue" evidence="2">
    <location>
        <position position="1"/>
    </location>
</feature>